<evidence type="ECO:0000256" key="1">
    <source>
        <dbReference type="SAM" id="Coils"/>
    </source>
</evidence>
<keyword evidence="1" id="KW-0175">Coiled coil</keyword>
<feature type="compositionally biased region" description="Polar residues" evidence="2">
    <location>
        <begin position="196"/>
        <end position="221"/>
    </location>
</feature>
<proteinExistence type="predicted"/>
<dbReference type="STRING" id="101127.A0A1X2G5F6"/>
<dbReference type="EMBL" id="MCGT01000042">
    <property type="protein sequence ID" value="ORX45524.1"/>
    <property type="molecule type" value="Genomic_DNA"/>
</dbReference>
<feature type="coiled-coil region" evidence="1">
    <location>
        <begin position="288"/>
        <end position="322"/>
    </location>
</feature>
<feature type="compositionally biased region" description="Low complexity" evidence="2">
    <location>
        <begin position="351"/>
        <end position="373"/>
    </location>
</feature>
<reference evidence="3 4" key="1">
    <citation type="submission" date="2016-07" db="EMBL/GenBank/DDBJ databases">
        <title>Pervasive Adenine N6-methylation of Active Genes in Fungi.</title>
        <authorList>
            <consortium name="DOE Joint Genome Institute"/>
            <person name="Mondo S.J."/>
            <person name="Dannebaum R.O."/>
            <person name="Kuo R.C."/>
            <person name="Labutti K."/>
            <person name="Haridas S."/>
            <person name="Kuo A."/>
            <person name="Salamov A."/>
            <person name="Ahrendt S.R."/>
            <person name="Lipzen A."/>
            <person name="Sullivan W."/>
            <person name="Andreopoulos W.B."/>
            <person name="Clum A."/>
            <person name="Lindquist E."/>
            <person name="Daum C."/>
            <person name="Ramamoorthy G.K."/>
            <person name="Gryganskyi A."/>
            <person name="Culley D."/>
            <person name="Magnuson J.K."/>
            <person name="James T.Y."/>
            <person name="O'Malley M.A."/>
            <person name="Stajich J.E."/>
            <person name="Spatafora J.W."/>
            <person name="Visel A."/>
            <person name="Grigoriev I.V."/>
        </authorList>
    </citation>
    <scope>NUCLEOTIDE SEQUENCE [LARGE SCALE GENOMIC DNA]</scope>
    <source>
        <strain evidence="3 4">NRRL 3301</strain>
    </source>
</reference>
<feature type="region of interest" description="Disordered" evidence="2">
    <location>
        <begin position="157"/>
        <end position="177"/>
    </location>
</feature>
<keyword evidence="4" id="KW-1185">Reference proteome</keyword>
<feature type="compositionally biased region" description="Polar residues" evidence="2">
    <location>
        <begin position="382"/>
        <end position="419"/>
    </location>
</feature>
<sequence>MAQVRQRQPRSVLTWGDKRKAIIKRYPDGKQEILVPQTLTSEQEQYEFPPRSRLLKKLASSTAERQRLSTLQCNVSQAAPPSSPPEPDQGALAEWFSKRKDKAVLDWMSHIPLTTPLRQQHHPSVSCSPQLSANFFKSPFHSAIEFQSKAGRRWARDESTGLSSRKQLSPPDEHTRVHRIKRHLLQYHRQYVRVTQSATMDSRPSHTYSSHPPRPSSTSASVHLAAYQSPSRSNNSRVTYTMLHQWPHASPSYDVNRSSSSRLPALHDEALQAPSSSSNMLQLVQMFHKTLQDQQVRAQQRLKQLESLIQEERFHRQDLQRTQQMTMDKLDSLMTHFQHQHQSPLAYPYAPSGSISMTSPSSPRLQLPRSSSSPPLPPKSIDTAQSQPISPQTLPAATTTSGPTLTNSGLPLTPSSSTDHWAQRISSLEHRLENETQQRQKWERHMQDQMEVLQHSLSSQDQISQPWKNI</sequence>
<dbReference type="AlphaFoldDB" id="A0A1X2G5F6"/>
<feature type="region of interest" description="Disordered" evidence="2">
    <location>
        <begin position="196"/>
        <end position="234"/>
    </location>
</feature>
<comment type="caution">
    <text evidence="3">The sequence shown here is derived from an EMBL/GenBank/DDBJ whole genome shotgun (WGS) entry which is preliminary data.</text>
</comment>
<dbReference type="OrthoDB" id="2279208at2759"/>
<evidence type="ECO:0000313" key="4">
    <source>
        <dbReference type="Proteomes" id="UP000242146"/>
    </source>
</evidence>
<protein>
    <submittedName>
        <fullName evidence="3">Uncharacterized protein</fullName>
    </submittedName>
</protein>
<feature type="region of interest" description="Disordered" evidence="2">
    <location>
        <begin position="344"/>
        <end position="419"/>
    </location>
</feature>
<accession>A0A1X2G5F6</accession>
<evidence type="ECO:0000313" key="3">
    <source>
        <dbReference type="EMBL" id="ORX45524.1"/>
    </source>
</evidence>
<gene>
    <name evidence="3" type="ORF">DM01DRAFT_1378089</name>
</gene>
<dbReference type="Proteomes" id="UP000242146">
    <property type="component" value="Unassembled WGS sequence"/>
</dbReference>
<feature type="coiled-coil region" evidence="1">
    <location>
        <begin position="425"/>
        <end position="452"/>
    </location>
</feature>
<name>A0A1X2G5F6_9FUNG</name>
<organism evidence="3 4">
    <name type="scientific">Hesseltinella vesiculosa</name>
    <dbReference type="NCBI Taxonomy" id="101127"/>
    <lineage>
        <taxon>Eukaryota</taxon>
        <taxon>Fungi</taxon>
        <taxon>Fungi incertae sedis</taxon>
        <taxon>Mucoromycota</taxon>
        <taxon>Mucoromycotina</taxon>
        <taxon>Mucoromycetes</taxon>
        <taxon>Mucorales</taxon>
        <taxon>Cunninghamellaceae</taxon>
        <taxon>Hesseltinella</taxon>
    </lineage>
</organism>
<evidence type="ECO:0000256" key="2">
    <source>
        <dbReference type="SAM" id="MobiDB-lite"/>
    </source>
</evidence>